<accession>A0A2V1H3Q8</accession>
<dbReference type="Pfam" id="PF00482">
    <property type="entry name" value="T2SSF"/>
    <property type="match status" value="2"/>
</dbReference>
<keyword evidence="4" id="KW-1003">Cell membrane</keyword>
<reference evidence="12 13" key="1">
    <citation type="submission" date="2018-04" db="EMBL/GenBank/DDBJ databases">
        <title>Thalassorhabdus spongiae gen. nov., sp. nov., isolated from a marine sponge in South-West Iceland.</title>
        <authorList>
            <person name="Knobloch S."/>
            <person name="Daussin A."/>
            <person name="Johannsson R."/>
            <person name="Marteinsson V.T."/>
        </authorList>
    </citation>
    <scope>NUCLEOTIDE SEQUENCE [LARGE SCALE GENOMIC DNA]</scope>
    <source>
        <strain evidence="12 13">Hp12</strain>
    </source>
</reference>
<evidence type="ECO:0000256" key="7">
    <source>
        <dbReference type="ARBA" id="ARBA00022989"/>
    </source>
</evidence>
<feature type="transmembrane region" description="Helical" evidence="10">
    <location>
        <begin position="170"/>
        <end position="193"/>
    </location>
</feature>
<evidence type="ECO:0000259" key="11">
    <source>
        <dbReference type="Pfam" id="PF00482"/>
    </source>
</evidence>
<dbReference type="GO" id="GO:0005886">
    <property type="term" value="C:plasma membrane"/>
    <property type="evidence" value="ECO:0007669"/>
    <property type="project" value="UniProtKB-SubCell"/>
</dbReference>
<dbReference type="FunFam" id="1.20.81.30:FF:000001">
    <property type="entry name" value="Type II secretion system protein F"/>
    <property type="match status" value="2"/>
</dbReference>
<evidence type="ECO:0000256" key="4">
    <source>
        <dbReference type="ARBA" id="ARBA00022475"/>
    </source>
</evidence>
<dbReference type="RefSeq" id="WP_116685447.1">
    <property type="nucleotide sequence ID" value="NZ_CAWNYD010000001.1"/>
</dbReference>
<dbReference type="Gene3D" id="1.20.81.30">
    <property type="entry name" value="Type II secretion system (T2SS), domain F"/>
    <property type="match status" value="2"/>
</dbReference>
<comment type="caution">
    <text evidence="12">The sequence shown here is derived from an EMBL/GenBank/DDBJ whole genome shotgun (WGS) entry which is preliminary data.</text>
</comment>
<evidence type="ECO:0000313" key="13">
    <source>
        <dbReference type="Proteomes" id="UP000244906"/>
    </source>
</evidence>
<dbReference type="InterPro" id="IPR018076">
    <property type="entry name" value="T2SS_GspF_dom"/>
</dbReference>
<feature type="domain" description="Type II secretion system protein GspF" evidence="11">
    <location>
        <begin position="275"/>
        <end position="397"/>
    </location>
</feature>
<dbReference type="GO" id="GO:0015628">
    <property type="term" value="P:protein secretion by the type II secretion system"/>
    <property type="evidence" value="ECO:0007669"/>
    <property type="project" value="TreeGrafter"/>
</dbReference>
<gene>
    <name evidence="12" type="ORF">DC094_02195</name>
</gene>
<feature type="transmembrane region" description="Helical" evidence="10">
    <location>
        <begin position="224"/>
        <end position="240"/>
    </location>
</feature>
<name>A0A2V1H3Q8_9GAMM</name>
<dbReference type="PRINTS" id="PR00812">
    <property type="entry name" value="BCTERIALGSPF"/>
</dbReference>
<keyword evidence="3 9" id="KW-0813">Transport</keyword>
<evidence type="ECO:0000256" key="5">
    <source>
        <dbReference type="ARBA" id="ARBA00022519"/>
    </source>
</evidence>
<organism evidence="12 13">
    <name type="scientific">Pelagibaculum spongiae</name>
    <dbReference type="NCBI Taxonomy" id="2080658"/>
    <lineage>
        <taxon>Bacteria</taxon>
        <taxon>Pseudomonadati</taxon>
        <taxon>Pseudomonadota</taxon>
        <taxon>Gammaproteobacteria</taxon>
        <taxon>Oceanospirillales</taxon>
        <taxon>Pelagibaculum</taxon>
    </lineage>
</organism>
<dbReference type="Proteomes" id="UP000244906">
    <property type="component" value="Unassembled WGS sequence"/>
</dbReference>
<dbReference type="InterPro" id="IPR042094">
    <property type="entry name" value="T2SS_GspF_sf"/>
</dbReference>
<evidence type="ECO:0000313" key="12">
    <source>
        <dbReference type="EMBL" id="PVZ71858.1"/>
    </source>
</evidence>
<evidence type="ECO:0000256" key="2">
    <source>
        <dbReference type="ARBA" id="ARBA00005745"/>
    </source>
</evidence>
<evidence type="ECO:0000256" key="3">
    <source>
        <dbReference type="ARBA" id="ARBA00022448"/>
    </source>
</evidence>
<evidence type="ECO:0000256" key="9">
    <source>
        <dbReference type="RuleBase" id="RU003923"/>
    </source>
</evidence>
<keyword evidence="7 10" id="KW-1133">Transmembrane helix</keyword>
<dbReference type="PANTHER" id="PTHR30012">
    <property type="entry name" value="GENERAL SECRETION PATHWAY PROTEIN"/>
    <property type="match status" value="1"/>
</dbReference>
<evidence type="ECO:0000256" key="1">
    <source>
        <dbReference type="ARBA" id="ARBA00004429"/>
    </source>
</evidence>
<keyword evidence="6 9" id="KW-0812">Transmembrane</keyword>
<evidence type="ECO:0000256" key="10">
    <source>
        <dbReference type="SAM" id="Phobius"/>
    </source>
</evidence>
<dbReference type="PANTHER" id="PTHR30012:SF7">
    <property type="entry name" value="PROTEIN TRANSPORT PROTEIN HOFC HOMOLOG"/>
    <property type="match status" value="1"/>
</dbReference>
<proteinExistence type="inferred from homology"/>
<comment type="subcellular location">
    <subcellularLocation>
        <location evidence="1 9">Cell inner membrane</location>
        <topology evidence="1 9">Multi-pass membrane protein</topology>
    </subcellularLocation>
</comment>
<dbReference type="EMBL" id="QDDL01000001">
    <property type="protein sequence ID" value="PVZ71858.1"/>
    <property type="molecule type" value="Genomic_DNA"/>
</dbReference>
<evidence type="ECO:0000256" key="6">
    <source>
        <dbReference type="ARBA" id="ARBA00022692"/>
    </source>
</evidence>
<keyword evidence="8 10" id="KW-0472">Membrane</keyword>
<dbReference type="AlphaFoldDB" id="A0A2V1H3Q8"/>
<sequence>MAETIKTFVFSWQGADRKGQASTGEITAPSLAIAKANLRKQGINPKRVRKKPQPLFAARIKPPKTEDIAAFARQLATMMKAGVPLVQSFDICAQGSDKAGMRQLILDIKTDVESGSTFSSALKKHPRQFDDLFCNLIAAGEQSGSLEAMLERIALYKEKSESLKRKIKKAMFYPTAIMLVAMIVTAILLIFVVPQFETLFAGFGADLPAFTKMVIGASRFLQDYWWAALGIIVASSYAFIQTHRSSEAFRAGIDRFLLKIPVIGPILDKGVVARFARTLSTTFAAGVPLIEAMDTVAGACGNLVYQKAIHQIKDEVATGTRLNAAMRERNLFPNLVVQMVAIGEESGALDSMLEKVADIYEEEVDTAVDGLSSLLEPIIMVFLGVVIGGLVVAMYLPIFKLGQVV</sequence>
<feature type="transmembrane region" description="Helical" evidence="10">
    <location>
        <begin position="378"/>
        <end position="398"/>
    </location>
</feature>
<evidence type="ECO:0000256" key="8">
    <source>
        <dbReference type="ARBA" id="ARBA00023136"/>
    </source>
</evidence>
<dbReference type="OrthoDB" id="9805682at2"/>
<dbReference type="InterPro" id="IPR001992">
    <property type="entry name" value="T2SS_GspF/T4SS_PilC_CS"/>
</dbReference>
<feature type="domain" description="Type II secretion system protein GspF" evidence="11">
    <location>
        <begin position="71"/>
        <end position="194"/>
    </location>
</feature>
<dbReference type="PROSITE" id="PS00874">
    <property type="entry name" value="T2SP_F"/>
    <property type="match status" value="1"/>
</dbReference>
<keyword evidence="5" id="KW-0997">Cell inner membrane</keyword>
<comment type="similarity">
    <text evidence="2 9">Belongs to the GSP F family.</text>
</comment>
<keyword evidence="13" id="KW-1185">Reference proteome</keyword>
<protein>
    <submittedName>
        <fullName evidence="12">Type II secretion system protein F</fullName>
    </submittedName>
</protein>
<dbReference type="InterPro" id="IPR003004">
    <property type="entry name" value="GspF/PilC"/>
</dbReference>